<keyword evidence="2 8" id="KW-0812">Transmembrane</keyword>
<dbReference type="PROSITE" id="PS00237">
    <property type="entry name" value="G_PROTEIN_RECEP_F1_1"/>
    <property type="match status" value="1"/>
</dbReference>
<keyword evidence="6 8" id="KW-0675">Receptor</keyword>
<dbReference type="SUPFAM" id="SSF81321">
    <property type="entry name" value="Family A G protein-coupled receptor-like"/>
    <property type="match status" value="1"/>
</dbReference>
<feature type="transmembrane region" description="Helical" evidence="9">
    <location>
        <begin position="322"/>
        <end position="341"/>
    </location>
</feature>
<keyword evidence="11" id="KW-1185">Reference proteome</keyword>
<keyword evidence="5 9" id="KW-0472">Membrane</keyword>
<feature type="transmembrane region" description="Helical" evidence="9">
    <location>
        <begin position="187"/>
        <end position="216"/>
    </location>
</feature>
<accession>A0A7E6FCR4</accession>
<dbReference type="InterPro" id="IPR017452">
    <property type="entry name" value="GPCR_Rhodpsn_7TM"/>
</dbReference>
<dbReference type="CDD" id="cd00637">
    <property type="entry name" value="7tm_classA_rhodopsin-like"/>
    <property type="match status" value="1"/>
</dbReference>
<reference evidence="12" key="1">
    <citation type="submission" date="2025-08" db="UniProtKB">
        <authorList>
            <consortium name="RefSeq"/>
        </authorList>
    </citation>
    <scope>IDENTIFICATION</scope>
</reference>
<evidence type="ECO:0000256" key="3">
    <source>
        <dbReference type="ARBA" id="ARBA00022989"/>
    </source>
</evidence>
<evidence type="ECO:0000256" key="9">
    <source>
        <dbReference type="SAM" id="Phobius"/>
    </source>
</evidence>
<evidence type="ECO:0000256" key="7">
    <source>
        <dbReference type="ARBA" id="ARBA00023224"/>
    </source>
</evidence>
<evidence type="ECO:0000313" key="11">
    <source>
        <dbReference type="Proteomes" id="UP000515154"/>
    </source>
</evidence>
<evidence type="ECO:0000256" key="6">
    <source>
        <dbReference type="ARBA" id="ARBA00023170"/>
    </source>
</evidence>
<feature type="transmembrane region" description="Helical" evidence="9">
    <location>
        <begin position="280"/>
        <end position="302"/>
    </location>
</feature>
<dbReference type="PRINTS" id="PR00237">
    <property type="entry name" value="GPCRRHODOPSN"/>
</dbReference>
<evidence type="ECO:0000259" key="10">
    <source>
        <dbReference type="PROSITE" id="PS50262"/>
    </source>
</evidence>
<dbReference type="Pfam" id="PF00001">
    <property type="entry name" value="7tm_1"/>
    <property type="match status" value="1"/>
</dbReference>
<evidence type="ECO:0000256" key="2">
    <source>
        <dbReference type="ARBA" id="ARBA00022692"/>
    </source>
</evidence>
<dbReference type="RefSeq" id="XP_036365318.1">
    <property type="nucleotide sequence ID" value="XM_036509425.1"/>
</dbReference>
<dbReference type="KEGG" id="osn:115219933"/>
<organism evidence="11 12">
    <name type="scientific">Octopus sinensis</name>
    <name type="common">East Asian common octopus</name>
    <dbReference type="NCBI Taxonomy" id="2607531"/>
    <lineage>
        <taxon>Eukaryota</taxon>
        <taxon>Metazoa</taxon>
        <taxon>Spiralia</taxon>
        <taxon>Lophotrochozoa</taxon>
        <taxon>Mollusca</taxon>
        <taxon>Cephalopoda</taxon>
        <taxon>Coleoidea</taxon>
        <taxon>Octopodiformes</taxon>
        <taxon>Octopoda</taxon>
        <taxon>Incirrata</taxon>
        <taxon>Octopodidae</taxon>
        <taxon>Octopus</taxon>
    </lineage>
</organism>
<dbReference type="PANTHER" id="PTHR24238">
    <property type="entry name" value="G-PROTEIN COUPLED RECEPTOR"/>
    <property type="match status" value="1"/>
</dbReference>
<evidence type="ECO:0000256" key="4">
    <source>
        <dbReference type="ARBA" id="ARBA00023040"/>
    </source>
</evidence>
<sequence>MDQESRDRTLFNLNNEQLVVNIPVIFYVSVCLTLGTLGNGAVVYIFYRKMRRTATNLFVAALGICDLLCCTMYMPFDIISLRFSLTFYSEFLCHLENFSFAIGTILAAGIIFCIAVERYLRVCQPFRRHISRRLAMKMVPLMFIISFLLSIPAVWVFGKRTIWTGVRGITVEVCSYAEDNIHEIYPLYYYCTLLGLNLFVFSILMVLYYRIALCVWRYKRRRMKELQKINERTREPSEEEEPNEMEERVTVPHVTMKPYKIDQLNEAFKEKEKLIKKTNIVFFIVSLVWIVSYLPHYIATLWTIVHRRGVYTKSKSYVPYELAIRSYFMSCVANPFIYGLLNIRFRRELCKIFEKIFRRESLY</sequence>
<keyword evidence="7 8" id="KW-0807">Transducer</keyword>
<dbReference type="PANTHER" id="PTHR24238:SF47">
    <property type="entry name" value="ECDYSTEROIDS_DOPAMINE RECEPTOR-RELATED"/>
    <property type="match status" value="1"/>
</dbReference>
<feature type="transmembrane region" description="Helical" evidence="9">
    <location>
        <begin position="138"/>
        <end position="158"/>
    </location>
</feature>
<dbReference type="PROSITE" id="PS50262">
    <property type="entry name" value="G_PROTEIN_RECEP_F1_2"/>
    <property type="match status" value="1"/>
</dbReference>
<feature type="domain" description="G-protein coupled receptors family 1 profile" evidence="10">
    <location>
        <begin position="38"/>
        <end position="338"/>
    </location>
</feature>
<protein>
    <submittedName>
        <fullName evidence="12">Cholecystokinin receptor type A-like</fullName>
    </submittedName>
</protein>
<dbReference type="Gene3D" id="1.20.1070.10">
    <property type="entry name" value="Rhodopsin 7-helix transmembrane proteins"/>
    <property type="match status" value="1"/>
</dbReference>
<evidence type="ECO:0000256" key="1">
    <source>
        <dbReference type="ARBA" id="ARBA00004141"/>
    </source>
</evidence>
<dbReference type="Proteomes" id="UP000515154">
    <property type="component" value="Linkage group LG15"/>
</dbReference>
<evidence type="ECO:0000256" key="5">
    <source>
        <dbReference type="ARBA" id="ARBA00023136"/>
    </source>
</evidence>
<dbReference type="AlphaFoldDB" id="A0A7E6FCR4"/>
<feature type="transmembrane region" description="Helical" evidence="9">
    <location>
        <begin position="57"/>
        <end position="78"/>
    </location>
</feature>
<evidence type="ECO:0000313" key="12">
    <source>
        <dbReference type="RefSeq" id="XP_036365318.1"/>
    </source>
</evidence>
<dbReference type="GO" id="GO:0016020">
    <property type="term" value="C:membrane"/>
    <property type="evidence" value="ECO:0007669"/>
    <property type="project" value="UniProtKB-SubCell"/>
</dbReference>
<keyword evidence="4 8" id="KW-0297">G-protein coupled receptor</keyword>
<name>A0A7E6FCR4_9MOLL</name>
<proteinExistence type="inferred from homology"/>
<comment type="subcellular location">
    <subcellularLocation>
        <location evidence="1">Membrane</location>
        <topology evidence="1">Multi-pass membrane protein</topology>
    </subcellularLocation>
</comment>
<feature type="transmembrane region" description="Helical" evidence="9">
    <location>
        <begin position="98"/>
        <end position="117"/>
    </location>
</feature>
<dbReference type="InterPro" id="IPR000276">
    <property type="entry name" value="GPCR_Rhodpsn"/>
</dbReference>
<keyword evidence="3 9" id="KW-1133">Transmembrane helix</keyword>
<evidence type="ECO:0000256" key="8">
    <source>
        <dbReference type="RuleBase" id="RU000688"/>
    </source>
</evidence>
<gene>
    <name evidence="12" type="primary">LOC115219933</name>
</gene>
<comment type="similarity">
    <text evidence="8">Belongs to the G-protein coupled receptor 1 family.</text>
</comment>
<dbReference type="GO" id="GO:0004930">
    <property type="term" value="F:G protein-coupled receptor activity"/>
    <property type="evidence" value="ECO:0007669"/>
    <property type="project" value="UniProtKB-KW"/>
</dbReference>
<feature type="transmembrane region" description="Helical" evidence="9">
    <location>
        <begin position="20"/>
        <end position="45"/>
    </location>
</feature>